<dbReference type="InterPro" id="IPR009332">
    <property type="entry name" value="Med22"/>
</dbReference>
<dbReference type="GO" id="GO:0016592">
    <property type="term" value="C:mediator complex"/>
    <property type="evidence" value="ECO:0007669"/>
    <property type="project" value="InterPro"/>
</dbReference>
<keyword evidence="3" id="KW-0805">Transcription regulation</keyword>
<dbReference type="Proteomes" id="UP000717515">
    <property type="component" value="Unassembled WGS sequence"/>
</dbReference>
<evidence type="ECO:0000256" key="5">
    <source>
        <dbReference type="ARBA" id="ARBA00023242"/>
    </source>
</evidence>
<reference evidence="6" key="1">
    <citation type="submission" date="2021-07" db="EMBL/GenBank/DDBJ databases">
        <title>Draft genome of Mortierella alpina, strain LL118, isolated from an aspen leaf litter sample.</title>
        <authorList>
            <person name="Yang S."/>
            <person name="Vinatzer B.A."/>
        </authorList>
    </citation>
    <scope>NUCLEOTIDE SEQUENCE</scope>
    <source>
        <strain evidence="6">LL118</strain>
    </source>
</reference>
<protein>
    <recommendedName>
        <fullName evidence="8">Mediator complex subunit 22</fullName>
    </recommendedName>
</protein>
<evidence type="ECO:0000313" key="7">
    <source>
        <dbReference type="Proteomes" id="UP000717515"/>
    </source>
</evidence>
<organism evidence="6 7">
    <name type="scientific">Mortierella alpina</name>
    <name type="common">Oleaginous fungus</name>
    <name type="synonym">Mortierella renispora</name>
    <dbReference type="NCBI Taxonomy" id="64518"/>
    <lineage>
        <taxon>Eukaryota</taxon>
        <taxon>Fungi</taxon>
        <taxon>Fungi incertae sedis</taxon>
        <taxon>Mucoromycota</taxon>
        <taxon>Mortierellomycotina</taxon>
        <taxon>Mortierellomycetes</taxon>
        <taxon>Mortierellales</taxon>
        <taxon>Mortierellaceae</taxon>
        <taxon>Mortierella</taxon>
    </lineage>
</organism>
<evidence type="ECO:0000313" key="6">
    <source>
        <dbReference type="EMBL" id="KAG9322184.1"/>
    </source>
</evidence>
<evidence type="ECO:0000256" key="4">
    <source>
        <dbReference type="ARBA" id="ARBA00023163"/>
    </source>
</evidence>
<keyword evidence="5" id="KW-0539">Nucleus</keyword>
<evidence type="ECO:0000256" key="3">
    <source>
        <dbReference type="ARBA" id="ARBA00023015"/>
    </source>
</evidence>
<evidence type="ECO:0008006" key="8">
    <source>
        <dbReference type="Google" id="ProtNLM"/>
    </source>
</evidence>
<comment type="caution">
    <text evidence="6">The sequence shown here is derived from an EMBL/GenBank/DDBJ whole genome shotgun (WGS) entry which is preliminary data.</text>
</comment>
<dbReference type="PANTHER" id="PTHR12434:SF6">
    <property type="entry name" value="MEDIATOR OF RNA POLYMERASE II TRANSCRIPTION SUBUNIT 22"/>
    <property type="match status" value="1"/>
</dbReference>
<evidence type="ECO:0000256" key="2">
    <source>
        <dbReference type="ARBA" id="ARBA00005942"/>
    </source>
</evidence>
<keyword evidence="4" id="KW-0804">Transcription</keyword>
<dbReference type="PANTHER" id="PTHR12434">
    <property type="entry name" value="MEDIATOR OF RNA POLYMERASE II TRANSCRIPTION SUBUNIT 22"/>
    <property type="match status" value="1"/>
</dbReference>
<dbReference type="AlphaFoldDB" id="A0A9P8A4C4"/>
<dbReference type="GO" id="GO:0003712">
    <property type="term" value="F:transcription coregulator activity"/>
    <property type="evidence" value="ECO:0007669"/>
    <property type="project" value="InterPro"/>
</dbReference>
<gene>
    <name evidence="6" type="ORF">KVV02_007566</name>
</gene>
<accession>A0A9P8A4C4</accession>
<comment type="similarity">
    <text evidence="2">Belongs to the Mediator complex subunit 22 family.</text>
</comment>
<dbReference type="Pfam" id="PF06179">
    <property type="entry name" value="Med22"/>
    <property type="match status" value="1"/>
</dbReference>
<evidence type="ECO:0000256" key="1">
    <source>
        <dbReference type="ARBA" id="ARBA00004123"/>
    </source>
</evidence>
<dbReference type="EMBL" id="JAIFTL010000160">
    <property type="protein sequence ID" value="KAG9322184.1"/>
    <property type="molecule type" value="Genomic_DNA"/>
</dbReference>
<dbReference type="GO" id="GO:0006357">
    <property type="term" value="P:regulation of transcription by RNA polymerase II"/>
    <property type="evidence" value="ECO:0007669"/>
    <property type="project" value="InterPro"/>
</dbReference>
<comment type="subcellular location">
    <subcellularLocation>
        <location evidence="1">Nucleus</location>
    </subcellularLocation>
</comment>
<name>A0A9P8A4C4_MORAP</name>
<proteinExistence type="inferred from homology"/>
<sequence length="196" mass="20363">MASRPMGSAPLMAGAGGSVPGAASGIQVGGAAVAGAGLAGAGVAGAKSAGLTALQEIEETYNKRLDMDVAQLMESFGDIVKVASIAHTDSSFSKDKYKLAQESYQIQARATNIVSSAESLLAMVTELKQTLLLNDTSTLAQLSRQRQKDLSTQKTAVKQRVLGLKEEVDRTIWELEQVCYGDSAPGPSNGSIESLS</sequence>